<keyword evidence="3" id="KW-1185">Reference proteome</keyword>
<dbReference type="PANTHER" id="PTHR13651:SF0">
    <property type="entry name" value="PROTEIN ABITRAM"/>
    <property type="match status" value="1"/>
</dbReference>
<dbReference type="GO" id="GO:0051015">
    <property type="term" value="F:actin filament binding"/>
    <property type="evidence" value="ECO:0007669"/>
    <property type="project" value="TreeGrafter"/>
</dbReference>
<dbReference type="GO" id="GO:0003785">
    <property type="term" value="F:actin monomer binding"/>
    <property type="evidence" value="ECO:0007669"/>
    <property type="project" value="TreeGrafter"/>
</dbReference>
<evidence type="ECO:0000313" key="2">
    <source>
        <dbReference type="EMBL" id="ROT79838.1"/>
    </source>
</evidence>
<dbReference type="PANTHER" id="PTHR13651">
    <property type="entry name" value="PROTEIN ABITRAM"/>
    <property type="match status" value="1"/>
</dbReference>
<protein>
    <recommendedName>
        <fullName evidence="4">Actin-binding transcription modulator</fullName>
    </recommendedName>
</protein>
<dbReference type="GO" id="GO:0051489">
    <property type="term" value="P:regulation of filopodium assembly"/>
    <property type="evidence" value="ECO:0007669"/>
    <property type="project" value="TreeGrafter"/>
</dbReference>
<dbReference type="EMBL" id="QCYY01001185">
    <property type="protein sequence ID" value="ROT79838.1"/>
    <property type="molecule type" value="Genomic_DNA"/>
</dbReference>
<dbReference type="Gene3D" id="2.40.50.100">
    <property type="match status" value="1"/>
</dbReference>
<reference evidence="2 3" key="2">
    <citation type="submission" date="2019-01" db="EMBL/GenBank/DDBJ databases">
        <title>The decoding of complex shrimp genome reveals the adaptation for benthos swimmer, frequently molting mechanism and breeding impact on genome.</title>
        <authorList>
            <person name="Sun Y."/>
            <person name="Gao Y."/>
            <person name="Yu Y."/>
        </authorList>
    </citation>
    <scope>NUCLEOTIDE SEQUENCE [LARGE SCALE GENOMIC DNA]</scope>
    <source>
        <tissue evidence="2">Muscle</tissue>
    </source>
</reference>
<organism evidence="2 3">
    <name type="scientific">Penaeus vannamei</name>
    <name type="common">Whiteleg shrimp</name>
    <name type="synonym">Litopenaeus vannamei</name>
    <dbReference type="NCBI Taxonomy" id="6689"/>
    <lineage>
        <taxon>Eukaryota</taxon>
        <taxon>Metazoa</taxon>
        <taxon>Ecdysozoa</taxon>
        <taxon>Arthropoda</taxon>
        <taxon>Crustacea</taxon>
        <taxon>Multicrustacea</taxon>
        <taxon>Malacostraca</taxon>
        <taxon>Eumalacostraca</taxon>
        <taxon>Eucarida</taxon>
        <taxon>Decapoda</taxon>
        <taxon>Dendrobranchiata</taxon>
        <taxon>Penaeoidea</taxon>
        <taxon>Penaeidae</taxon>
        <taxon>Penaeus</taxon>
    </lineage>
</organism>
<dbReference type="GO" id="GO:0032433">
    <property type="term" value="C:filopodium tip"/>
    <property type="evidence" value="ECO:0007669"/>
    <property type="project" value="TreeGrafter"/>
</dbReference>
<dbReference type="SUPFAM" id="SSF51230">
    <property type="entry name" value="Single hybrid motif"/>
    <property type="match status" value="1"/>
</dbReference>
<dbReference type="GO" id="GO:0005634">
    <property type="term" value="C:nucleus"/>
    <property type="evidence" value="ECO:0007669"/>
    <property type="project" value="TreeGrafter"/>
</dbReference>
<dbReference type="GO" id="GO:0030027">
    <property type="term" value="C:lamellipodium"/>
    <property type="evidence" value="ECO:0007669"/>
    <property type="project" value="TreeGrafter"/>
</dbReference>
<dbReference type="Proteomes" id="UP000283509">
    <property type="component" value="Unassembled WGS sequence"/>
</dbReference>
<evidence type="ECO:0000313" key="3">
    <source>
        <dbReference type="Proteomes" id="UP000283509"/>
    </source>
</evidence>
<dbReference type="GO" id="GO:0030425">
    <property type="term" value="C:dendrite"/>
    <property type="evidence" value="ECO:0007669"/>
    <property type="project" value="TreeGrafter"/>
</dbReference>
<dbReference type="InterPro" id="IPR039169">
    <property type="entry name" value="Abitram"/>
</dbReference>
<accession>A0A3R7PA46</accession>
<feature type="compositionally biased region" description="Basic and acidic residues" evidence="1">
    <location>
        <begin position="46"/>
        <end position="75"/>
    </location>
</feature>
<feature type="region of interest" description="Disordered" evidence="1">
    <location>
        <begin position="35"/>
        <end position="93"/>
    </location>
</feature>
<gene>
    <name evidence="2" type="ORF">C7M84_001462</name>
</gene>
<evidence type="ECO:0000256" key="1">
    <source>
        <dbReference type="SAM" id="MobiDB-lite"/>
    </source>
</evidence>
<dbReference type="InterPro" id="IPR011053">
    <property type="entry name" value="Single_hybrid_motif"/>
</dbReference>
<sequence length="227" mass="25335">MVFGDIPIEESVVLDHNYPSVSERYFTNYYFIPDDLSKSSSASGCEKSENEKDRTENMNSQDTKEDVTPADKENSDTFEEDKESLPSPDKTGHTCVMVHTNKLCLLTLSHRHPVLAEKKEITDINFDVGKFNRLNNQVSGKGKRGAQQMGLRSPLCIITCSDASQYTVLAGVNGKLVEVNERLISTPQLLTQKPNAEGYLAIVLPPLRNGVFGRSKLFSKEEYEALL</sequence>
<dbReference type="STRING" id="6689.A0A3R7PA46"/>
<dbReference type="GO" id="GO:0030833">
    <property type="term" value="P:regulation of actin filament polymerization"/>
    <property type="evidence" value="ECO:0007669"/>
    <property type="project" value="TreeGrafter"/>
</dbReference>
<reference evidence="2 3" key="1">
    <citation type="submission" date="2018-04" db="EMBL/GenBank/DDBJ databases">
        <authorList>
            <person name="Zhang X."/>
            <person name="Yuan J."/>
            <person name="Li F."/>
            <person name="Xiang J."/>
        </authorList>
    </citation>
    <scope>NUCLEOTIDE SEQUENCE [LARGE SCALE GENOMIC DNA]</scope>
    <source>
        <tissue evidence="2">Muscle</tissue>
    </source>
</reference>
<dbReference type="AlphaFoldDB" id="A0A3R7PA46"/>
<comment type="caution">
    <text evidence="2">The sequence shown here is derived from an EMBL/GenBank/DDBJ whole genome shotgun (WGS) entry which is preliminary data.</text>
</comment>
<dbReference type="GO" id="GO:0048813">
    <property type="term" value="P:dendrite morphogenesis"/>
    <property type="evidence" value="ECO:0007669"/>
    <property type="project" value="TreeGrafter"/>
</dbReference>
<name>A0A3R7PA46_PENVA</name>
<dbReference type="OrthoDB" id="48130at2759"/>
<evidence type="ECO:0008006" key="4">
    <source>
        <dbReference type="Google" id="ProtNLM"/>
    </source>
</evidence>
<proteinExistence type="predicted"/>